<evidence type="ECO:0000259" key="6">
    <source>
        <dbReference type="PROSITE" id="PS50850"/>
    </source>
</evidence>
<keyword evidence="3 5" id="KW-1133">Transmembrane helix</keyword>
<comment type="caution">
    <text evidence="7">The sequence shown here is derived from an EMBL/GenBank/DDBJ whole genome shotgun (WGS) entry which is preliminary data.</text>
</comment>
<feature type="transmembrane region" description="Helical" evidence="5">
    <location>
        <begin position="233"/>
        <end position="253"/>
    </location>
</feature>
<accession>A0A3N0E9D0</accession>
<feature type="transmembrane region" description="Helical" evidence="5">
    <location>
        <begin position="85"/>
        <end position="102"/>
    </location>
</feature>
<evidence type="ECO:0000256" key="2">
    <source>
        <dbReference type="ARBA" id="ARBA00022692"/>
    </source>
</evidence>
<dbReference type="InterPro" id="IPR020846">
    <property type="entry name" value="MFS_dom"/>
</dbReference>
<evidence type="ECO:0000256" key="1">
    <source>
        <dbReference type="ARBA" id="ARBA00004651"/>
    </source>
</evidence>
<dbReference type="PANTHER" id="PTHR23526">
    <property type="entry name" value="INTEGRAL MEMBRANE TRANSPORT PROTEIN-RELATED"/>
    <property type="match status" value="1"/>
</dbReference>
<dbReference type="EMBL" id="RJMB01000011">
    <property type="protein sequence ID" value="RNL84452.1"/>
    <property type="molecule type" value="Genomic_DNA"/>
</dbReference>
<feature type="transmembrane region" description="Helical" evidence="5">
    <location>
        <begin position="20"/>
        <end position="40"/>
    </location>
</feature>
<dbReference type="PANTHER" id="PTHR23526:SF4">
    <property type="entry name" value="INTEGRAL MEMBRANE TRANSPORT PROTEIN"/>
    <property type="match status" value="1"/>
</dbReference>
<feature type="transmembrane region" description="Helical" evidence="5">
    <location>
        <begin position="367"/>
        <end position="400"/>
    </location>
</feature>
<keyword evidence="8" id="KW-1185">Reference proteome</keyword>
<dbReference type="RefSeq" id="WP_123201622.1">
    <property type="nucleotide sequence ID" value="NZ_RJMB01000011.1"/>
</dbReference>
<dbReference type="Pfam" id="PF07690">
    <property type="entry name" value="MFS_1"/>
    <property type="match status" value="1"/>
</dbReference>
<sequence>MGSRLRFRWPAGPAAPRWLWWLVGCVICTQTTIHLARPLISYRVISQGGDALAIGLITAVYALLPLAIALPLGRLTDRTPRLSPFLLGGIVLMALGPVLLAVSESLGMIALASAVLGLGHIIFMVAGQGLVARFSHESEMDRNFGWFTAGAAMGQMAGPLTGGFLLGEATGEALQGATSLALLIAAGAAACGIPAAIGLWVVGGRRPAGQRGGDDAPRQPIGRLLRRPGVPSGLFVSLALLSSVDLLTAYLPLVAENRGIAPATVGVLLGIRAGSSILSRLLLPSLISRWARRTLIVTSALGAAGALAVVSTPWSGPVTMACALALGGFLLGIGQPLTMTAVVMAVPDDARSTALALRLWANRIGQVALPAGAGAVAGALGAAGALWFACLVLALAAGAARAGPRG</sequence>
<dbReference type="InterPro" id="IPR011701">
    <property type="entry name" value="MFS"/>
</dbReference>
<evidence type="ECO:0000256" key="4">
    <source>
        <dbReference type="ARBA" id="ARBA00023136"/>
    </source>
</evidence>
<gene>
    <name evidence="7" type="ORF">EFW17_12465</name>
</gene>
<dbReference type="PRINTS" id="PR01035">
    <property type="entry name" value="TCRTETA"/>
</dbReference>
<evidence type="ECO:0000313" key="7">
    <source>
        <dbReference type="EMBL" id="RNL84452.1"/>
    </source>
</evidence>
<dbReference type="AlphaFoldDB" id="A0A3N0E9D0"/>
<feature type="transmembrane region" description="Helical" evidence="5">
    <location>
        <begin position="179"/>
        <end position="202"/>
    </location>
</feature>
<comment type="subcellular location">
    <subcellularLocation>
        <location evidence="1">Cell membrane</location>
        <topology evidence="1">Multi-pass membrane protein</topology>
    </subcellularLocation>
</comment>
<feature type="transmembrane region" description="Helical" evidence="5">
    <location>
        <begin position="144"/>
        <end position="167"/>
    </location>
</feature>
<evidence type="ECO:0000256" key="3">
    <source>
        <dbReference type="ARBA" id="ARBA00022989"/>
    </source>
</evidence>
<feature type="transmembrane region" description="Helical" evidence="5">
    <location>
        <begin position="318"/>
        <end position="346"/>
    </location>
</feature>
<dbReference type="GO" id="GO:0022857">
    <property type="term" value="F:transmembrane transporter activity"/>
    <property type="evidence" value="ECO:0007669"/>
    <property type="project" value="InterPro"/>
</dbReference>
<dbReference type="Proteomes" id="UP000269198">
    <property type="component" value="Unassembled WGS sequence"/>
</dbReference>
<protein>
    <submittedName>
        <fullName evidence="7">MFS transporter</fullName>
    </submittedName>
</protein>
<keyword evidence="4 5" id="KW-0472">Membrane</keyword>
<dbReference type="OrthoDB" id="4612864at2"/>
<dbReference type="PROSITE" id="PS50850">
    <property type="entry name" value="MFS"/>
    <property type="match status" value="1"/>
</dbReference>
<dbReference type="InterPro" id="IPR052528">
    <property type="entry name" value="Sugar_transport-like"/>
</dbReference>
<dbReference type="GO" id="GO:0005886">
    <property type="term" value="C:plasma membrane"/>
    <property type="evidence" value="ECO:0007669"/>
    <property type="project" value="UniProtKB-SubCell"/>
</dbReference>
<evidence type="ECO:0000313" key="8">
    <source>
        <dbReference type="Proteomes" id="UP000269198"/>
    </source>
</evidence>
<feature type="transmembrane region" description="Helical" evidence="5">
    <location>
        <begin position="295"/>
        <end position="312"/>
    </location>
</feature>
<feature type="transmembrane region" description="Helical" evidence="5">
    <location>
        <begin position="108"/>
        <end position="132"/>
    </location>
</feature>
<dbReference type="InterPro" id="IPR036259">
    <property type="entry name" value="MFS_trans_sf"/>
</dbReference>
<feature type="domain" description="Major facilitator superfamily (MFS) profile" evidence="6">
    <location>
        <begin position="1"/>
        <end position="402"/>
    </location>
</feature>
<organism evidence="7 8">
    <name type="scientific">Halostreptopolyspora alba</name>
    <dbReference type="NCBI Taxonomy" id="2487137"/>
    <lineage>
        <taxon>Bacteria</taxon>
        <taxon>Bacillati</taxon>
        <taxon>Actinomycetota</taxon>
        <taxon>Actinomycetes</taxon>
        <taxon>Streptosporangiales</taxon>
        <taxon>Nocardiopsidaceae</taxon>
        <taxon>Halostreptopolyspora</taxon>
    </lineage>
</organism>
<proteinExistence type="predicted"/>
<feature type="transmembrane region" description="Helical" evidence="5">
    <location>
        <begin position="52"/>
        <end position="73"/>
    </location>
</feature>
<reference evidence="7 8" key="1">
    <citation type="submission" date="2018-11" db="EMBL/GenBank/DDBJ databases">
        <title>The genome draft of YIM 96095.</title>
        <authorList>
            <person name="Tang S.-K."/>
            <person name="Chunyu W.-X."/>
            <person name="Feng Y.-Z."/>
        </authorList>
    </citation>
    <scope>NUCLEOTIDE SEQUENCE [LARGE SCALE GENOMIC DNA]</scope>
    <source>
        <strain evidence="7 8">YIM 96095</strain>
    </source>
</reference>
<keyword evidence="2 5" id="KW-0812">Transmembrane</keyword>
<dbReference type="SUPFAM" id="SSF103473">
    <property type="entry name" value="MFS general substrate transporter"/>
    <property type="match status" value="1"/>
</dbReference>
<evidence type="ECO:0000256" key="5">
    <source>
        <dbReference type="SAM" id="Phobius"/>
    </source>
</evidence>
<feature type="transmembrane region" description="Helical" evidence="5">
    <location>
        <begin position="259"/>
        <end position="283"/>
    </location>
</feature>
<dbReference type="InterPro" id="IPR001958">
    <property type="entry name" value="Tet-R_TetA/multi-R_MdtG-like"/>
</dbReference>
<name>A0A3N0E9D0_9ACTN</name>
<dbReference type="Gene3D" id="1.20.1250.20">
    <property type="entry name" value="MFS general substrate transporter like domains"/>
    <property type="match status" value="1"/>
</dbReference>